<keyword evidence="5 13" id="KW-0963">Cytoplasm</keyword>
<evidence type="ECO:0000256" key="6">
    <source>
        <dbReference type="ARBA" id="ARBA00022679"/>
    </source>
</evidence>
<evidence type="ECO:0000313" key="15">
    <source>
        <dbReference type="EMBL" id="CAL1701047.1"/>
    </source>
</evidence>
<dbReference type="InterPro" id="IPR010923">
    <property type="entry name" value="T(6)A37_SUA5"/>
</dbReference>
<dbReference type="PIRSF" id="PIRSF004930">
    <property type="entry name" value="Tln_factor_SUA5"/>
    <property type="match status" value="1"/>
</dbReference>
<keyword evidence="9 13" id="KW-0547">Nucleotide-binding</keyword>
<evidence type="ECO:0000256" key="11">
    <source>
        <dbReference type="ARBA" id="ARBA00029774"/>
    </source>
</evidence>
<dbReference type="PANTHER" id="PTHR17490:SF16">
    <property type="entry name" value="THREONYLCARBAMOYL-AMP SYNTHASE"/>
    <property type="match status" value="1"/>
</dbReference>
<comment type="similarity">
    <text evidence="2 13">Belongs to the SUA5 family.</text>
</comment>
<keyword evidence="8 13" id="KW-0548">Nucleotidyltransferase</keyword>
<dbReference type="Pfam" id="PF03481">
    <property type="entry name" value="Sua5_C"/>
    <property type="match status" value="1"/>
</dbReference>
<sequence>MALALVLRCDPSSILFDNDTPRFSDSETEKALRQASDILHSLQPLAFPTETVYGLGALALEPTAVARIFSTKGRPPDNPLIVHVSSHAMLRRLLPTNYVIPPIYELLMKHFWPGALTLLFPTDPSLVPPIITANQQTVAVRMPSHHVARALIAVADAPIAAPSANSSGKPSPTRAEHVLRDLDGKIQLVLDGGACGVGLESTVLDGLNKDGNLRILRPGGVTVEDLERVITTAYRGGESVPRVLVHRRDYRDEVMEQAPTTPGMKYRHYSPAVPVILACTVSTPPSGVENVSAASFVDSLRKHYASDKGLKVGILAPSDSSFAARLSALEGINWQHYSLGPAAEPAIAAQRLFDGLLSLDQDGVDVIVVEELKEEREGLAFMNRVRKAAGDSVWVRT</sequence>
<dbReference type="InterPro" id="IPR017945">
    <property type="entry name" value="DHBP_synth_RibB-like_a/b_dom"/>
</dbReference>
<dbReference type="Pfam" id="PF01300">
    <property type="entry name" value="Sua5_yciO_yrdC"/>
    <property type="match status" value="1"/>
</dbReference>
<comment type="function">
    <text evidence="13">Required for the formation of a threonylcarbamoyl group on adenosine at position 37 (t(6)A37) in tRNAs that read codons beginning with adenine.</text>
</comment>
<dbReference type="InterPro" id="IPR005145">
    <property type="entry name" value="Sua5_C"/>
</dbReference>
<evidence type="ECO:0000313" key="16">
    <source>
        <dbReference type="Proteomes" id="UP001497453"/>
    </source>
</evidence>
<evidence type="ECO:0000256" key="7">
    <source>
        <dbReference type="ARBA" id="ARBA00022694"/>
    </source>
</evidence>
<keyword evidence="16" id="KW-1185">Reference proteome</keyword>
<dbReference type="EMBL" id="OZ037945">
    <property type="protein sequence ID" value="CAL1701047.1"/>
    <property type="molecule type" value="Genomic_DNA"/>
</dbReference>
<dbReference type="NCBIfam" id="TIGR00057">
    <property type="entry name" value="L-threonylcarbamoyladenylate synthase"/>
    <property type="match status" value="1"/>
</dbReference>
<name>A0ABP1D1W1_9APHY</name>
<protein>
    <recommendedName>
        <fullName evidence="4 13">Threonylcarbamoyl-AMP synthase</fullName>
        <shortName evidence="13">TC-AMP synthase</shortName>
        <ecNumber evidence="3 13">2.7.7.87</ecNumber>
    </recommendedName>
    <alternativeName>
        <fullName evidence="11 13">L-threonylcarbamoyladenylate synthase</fullName>
    </alternativeName>
</protein>
<gene>
    <name evidence="15" type="ORF">GFSPODELE1_LOCUS3408</name>
</gene>
<dbReference type="PROSITE" id="PS51163">
    <property type="entry name" value="YRDC"/>
    <property type="match status" value="1"/>
</dbReference>
<dbReference type="InterPro" id="IPR050156">
    <property type="entry name" value="TC-AMP_synthase_SUA5"/>
</dbReference>
<evidence type="ECO:0000259" key="14">
    <source>
        <dbReference type="PROSITE" id="PS51163"/>
    </source>
</evidence>
<evidence type="ECO:0000256" key="5">
    <source>
        <dbReference type="ARBA" id="ARBA00022490"/>
    </source>
</evidence>
<evidence type="ECO:0000256" key="12">
    <source>
        <dbReference type="ARBA" id="ARBA00048366"/>
    </source>
</evidence>
<feature type="domain" description="YrdC-like" evidence="14">
    <location>
        <begin position="29"/>
        <end position="221"/>
    </location>
</feature>
<dbReference type="InterPro" id="IPR038385">
    <property type="entry name" value="Sua5/YwlC_C"/>
</dbReference>
<reference evidence="16" key="1">
    <citation type="submission" date="2024-04" db="EMBL/GenBank/DDBJ databases">
        <authorList>
            <person name="Shaw F."/>
            <person name="Minotto A."/>
        </authorList>
    </citation>
    <scope>NUCLEOTIDE SEQUENCE [LARGE SCALE GENOMIC DNA]</scope>
</reference>
<evidence type="ECO:0000256" key="10">
    <source>
        <dbReference type="ARBA" id="ARBA00022840"/>
    </source>
</evidence>
<dbReference type="SUPFAM" id="SSF55821">
    <property type="entry name" value="YrdC/RibB"/>
    <property type="match status" value="1"/>
</dbReference>
<keyword evidence="6 13" id="KW-0808">Transferase</keyword>
<dbReference type="Gene3D" id="3.90.870.10">
    <property type="entry name" value="DHBP synthase"/>
    <property type="match status" value="1"/>
</dbReference>
<proteinExistence type="inferred from homology"/>
<dbReference type="InterPro" id="IPR006070">
    <property type="entry name" value="Sua5-like_dom"/>
</dbReference>
<evidence type="ECO:0000256" key="1">
    <source>
        <dbReference type="ARBA" id="ARBA00004496"/>
    </source>
</evidence>
<keyword evidence="7 13" id="KW-0819">tRNA processing</keyword>
<keyword evidence="10 13" id="KW-0067">ATP-binding</keyword>
<comment type="subcellular location">
    <subcellularLocation>
        <location evidence="1 13">Cytoplasm</location>
    </subcellularLocation>
</comment>
<evidence type="ECO:0000256" key="9">
    <source>
        <dbReference type="ARBA" id="ARBA00022741"/>
    </source>
</evidence>
<organism evidence="15 16">
    <name type="scientific">Somion occarium</name>
    <dbReference type="NCBI Taxonomy" id="3059160"/>
    <lineage>
        <taxon>Eukaryota</taxon>
        <taxon>Fungi</taxon>
        <taxon>Dikarya</taxon>
        <taxon>Basidiomycota</taxon>
        <taxon>Agaricomycotina</taxon>
        <taxon>Agaricomycetes</taxon>
        <taxon>Polyporales</taxon>
        <taxon>Cerrenaceae</taxon>
        <taxon>Somion</taxon>
    </lineage>
</organism>
<evidence type="ECO:0000256" key="3">
    <source>
        <dbReference type="ARBA" id="ARBA00012584"/>
    </source>
</evidence>
<evidence type="ECO:0000256" key="4">
    <source>
        <dbReference type="ARBA" id="ARBA00015492"/>
    </source>
</evidence>
<accession>A0ABP1D1W1</accession>
<dbReference type="PANTHER" id="PTHR17490">
    <property type="entry name" value="SUA5"/>
    <property type="match status" value="1"/>
</dbReference>
<evidence type="ECO:0000256" key="8">
    <source>
        <dbReference type="ARBA" id="ARBA00022695"/>
    </source>
</evidence>
<comment type="catalytic activity">
    <reaction evidence="12 13">
        <text>L-threonine + hydrogencarbonate + ATP = L-threonylcarbamoyladenylate + diphosphate + H2O</text>
        <dbReference type="Rhea" id="RHEA:36407"/>
        <dbReference type="ChEBI" id="CHEBI:15377"/>
        <dbReference type="ChEBI" id="CHEBI:17544"/>
        <dbReference type="ChEBI" id="CHEBI:30616"/>
        <dbReference type="ChEBI" id="CHEBI:33019"/>
        <dbReference type="ChEBI" id="CHEBI:57926"/>
        <dbReference type="ChEBI" id="CHEBI:73682"/>
        <dbReference type="EC" id="2.7.7.87"/>
    </reaction>
</comment>
<dbReference type="Proteomes" id="UP001497453">
    <property type="component" value="Chromosome 2"/>
</dbReference>
<evidence type="ECO:0000256" key="13">
    <source>
        <dbReference type="PIRNR" id="PIRNR004930"/>
    </source>
</evidence>
<dbReference type="EC" id="2.7.7.87" evidence="3 13"/>
<dbReference type="Gene3D" id="3.40.50.11030">
    <property type="entry name" value="Threonylcarbamoyl-AMP synthase, C-terminal domain"/>
    <property type="match status" value="1"/>
</dbReference>
<evidence type="ECO:0000256" key="2">
    <source>
        <dbReference type="ARBA" id="ARBA00007663"/>
    </source>
</evidence>